<dbReference type="Gene3D" id="1.25.40.10">
    <property type="entry name" value="Tetratricopeptide repeat domain"/>
    <property type="match status" value="1"/>
</dbReference>
<reference evidence="4" key="1">
    <citation type="submission" date="2020-12" db="EMBL/GenBank/DDBJ databases">
        <title>Bacterial taxonomy.</title>
        <authorList>
            <person name="Pan X."/>
        </authorList>
    </citation>
    <scope>NUCLEOTIDE SEQUENCE</scope>
    <source>
        <strain evidence="4">B2012</strain>
    </source>
</reference>
<feature type="signal peptide" evidence="3">
    <location>
        <begin position="1"/>
        <end position="19"/>
    </location>
</feature>
<comment type="caution">
    <text evidence="4">The sequence shown here is derived from an EMBL/GenBank/DDBJ whole genome shotgun (WGS) entry which is preliminary data.</text>
</comment>
<name>A0A934MEP6_9HYPH</name>
<dbReference type="InterPro" id="IPR011990">
    <property type="entry name" value="TPR-like_helical_dom_sf"/>
</dbReference>
<keyword evidence="1" id="KW-0802">TPR repeat</keyword>
<evidence type="ECO:0000256" key="1">
    <source>
        <dbReference type="PROSITE-ProRule" id="PRU00339"/>
    </source>
</evidence>
<dbReference type="Proteomes" id="UP000609531">
    <property type="component" value="Unassembled WGS sequence"/>
</dbReference>
<accession>A0A934MEP6</accession>
<keyword evidence="5" id="KW-1185">Reference proteome</keyword>
<dbReference type="PROSITE" id="PS50005">
    <property type="entry name" value="TPR"/>
    <property type="match status" value="1"/>
</dbReference>
<dbReference type="InterPro" id="IPR019734">
    <property type="entry name" value="TPR_rpt"/>
</dbReference>
<dbReference type="Pfam" id="PF13181">
    <property type="entry name" value="TPR_8"/>
    <property type="match status" value="1"/>
</dbReference>
<feature type="chain" id="PRO_5037257207" evidence="3">
    <location>
        <begin position="20"/>
        <end position="209"/>
    </location>
</feature>
<evidence type="ECO:0000313" key="4">
    <source>
        <dbReference type="EMBL" id="MBJ3777762.1"/>
    </source>
</evidence>
<proteinExistence type="predicted"/>
<gene>
    <name evidence="4" type="ORF">JCR33_18795</name>
</gene>
<dbReference type="SUPFAM" id="SSF48452">
    <property type="entry name" value="TPR-like"/>
    <property type="match status" value="1"/>
</dbReference>
<feature type="repeat" description="TPR" evidence="1">
    <location>
        <begin position="123"/>
        <end position="156"/>
    </location>
</feature>
<dbReference type="RefSeq" id="WP_198883666.1">
    <property type="nucleotide sequence ID" value="NZ_JAEKJA010000020.1"/>
</dbReference>
<evidence type="ECO:0000256" key="3">
    <source>
        <dbReference type="SAM" id="SignalP"/>
    </source>
</evidence>
<sequence length="209" mass="23205">MKHLAFLFVIVALAGPASAEDVVSIPTPSAGTALAQKGDRANSGTEAERRKARLDLMFGRLAKATNKRRADRIARHIMRRMTQSGSDTVDLLMVRAAKAMQAKDLPMALDLLDGVVRLQPDYAEGWNRRATVYFLVGDYGRSMADIEQVLKREPRHWGALAGMAMILAALDRKDEAVVVMDHALEIHPHLEKMKEQRDRYAKENGGSDI</sequence>
<keyword evidence="3" id="KW-0732">Signal</keyword>
<evidence type="ECO:0000313" key="5">
    <source>
        <dbReference type="Proteomes" id="UP000609531"/>
    </source>
</evidence>
<dbReference type="EMBL" id="JAEKJA010000020">
    <property type="protein sequence ID" value="MBJ3777762.1"/>
    <property type="molecule type" value="Genomic_DNA"/>
</dbReference>
<protein>
    <submittedName>
        <fullName evidence="4">Tetratricopeptide repeat protein</fullName>
    </submittedName>
</protein>
<dbReference type="SMART" id="SM00028">
    <property type="entry name" value="TPR"/>
    <property type="match status" value="3"/>
</dbReference>
<evidence type="ECO:0000256" key="2">
    <source>
        <dbReference type="SAM" id="MobiDB-lite"/>
    </source>
</evidence>
<organism evidence="4 5">
    <name type="scientific">Acuticoccus mangrovi</name>
    <dbReference type="NCBI Taxonomy" id="2796142"/>
    <lineage>
        <taxon>Bacteria</taxon>
        <taxon>Pseudomonadati</taxon>
        <taxon>Pseudomonadota</taxon>
        <taxon>Alphaproteobacteria</taxon>
        <taxon>Hyphomicrobiales</taxon>
        <taxon>Amorphaceae</taxon>
        <taxon>Acuticoccus</taxon>
    </lineage>
</organism>
<dbReference type="AlphaFoldDB" id="A0A934MEP6"/>
<feature type="region of interest" description="Disordered" evidence="2">
    <location>
        <begin position="29"/>
        <end position="48"/>
    </location>
</feature>